<dbReference type="PANTHER" id="PTHR35006:SF2">
    <property type="entry name" value="GLYOXALASE FAMILY PROTEIN (AFU_ORTHOLOGUE AFUA_5G14830)"/>
    <property type="match status" value="1"/>
</dbReference>
<dbReference type="InterPro" id="IPR004360">
    <property type="entry name" value="Glyas_Fos-R_dOase_dom"/>
</dbReference>
<reference evidence="2" key="2">
    <citation type="submission" date="2023-06" db="EMBL/GenBank/DDBJ databases">
        <authorList>
            <consortium name="Lawrence Berkeley National Laboratory"/>
            <person name="Haridas S."/>
            <person name="Hensen N."/>
            <person name="Bonometti L."/>
            <person name="Westerberg I."/>
            <person name="Brannstrom I.O."/>
            <person name="Guillou S."/>
            <person name="Cros-Aarteil S."/>
            <person name="Calhoun S."/>
            <person name="Kuo A."/>
            <person name="Mondo S."/>
            <person name="Pangilinan J."/>
            <person name="Riley R."/>
            <person name="Labutti K."/>
            <person name="Andreopoulos B."/>
            <person name="Lipzen A."/>
            <person name="Chen C."/>
            <person name="Yanf M."/>
            <person name="Daum C."/>
            <person name="Ng V."/>
            <person name="Clum A."/>
            <person name="Steindorff A."/>
            <person name="Ohm R."/>
            <person name="Martin F."/>
            <person name="Silar P."/>
            <person name="Natvig D."/>
            <person name="Lalanne C."/>
            <person name="Gautier V."/>
            <person name="Ament-Velasquez S.L."/>
            <person name="Kruys A."/>
            <person name="Hutchinson M.I."/>
            <person name="Powell A.J."/>
            <person name="Barry K."/>
            <person name="Miller A.N."/>
            <person name="Grigoriev I.V."/>
            <person name="Debuchy R."/>
            <person name="Gladieux P."/>
            <person name="Thoren M.H."/>
            <person name="Johannesson H."/>
        </authorList>
    </citation>
    <scope>NUCLEOTIDE SEQUENCE</scope>
    <source>
        <strain evidence="2">CBS 958.72</strain>
    </source>
</reference>
<dbReference type="PANTHER" id="PTHR35006">
    <property type="entry name" value="GLYOXALASE FAMILY PROTEIN (AFU_ORTHOLOGUE AFUA_5G14830)"/>
    <property type="match status" value="1"/>
</dbReference>
<dbReference type="AlphaFoldDB" id="A0AAE0JX21"/>
<dbReference type="Pfam" id="PF00903">
    <property type="entry name" value="Glyoxalase"/>
    <property type="match status" value="1"/>
</dbReference>
<feature type="domain" description="VOC" evidence="1">
    <location>
        <begin position="2"/>
        <end position="133"/>
    </location>
</feature>
<gene>
    <name evidence="2" type="ORF">B0T24DRAFT_392424</name>
</gene>
<proteinExistence type="predicted"/>
<keyword evidence="2" id="KW-0560">Oxidoreductase</keyword>
<keyword evidence="2" id="KW-0223">Dioxygenase</keyword>
<protein>
    <submittedName>
        <fullName evidence="2">Glyoxalase/Bleomycin resistance protein/Dihydroxybiphenyl dioxygenase</fullName>
    </submittedName>
</protein>
<dbReference type="EMBL" id="JAULSN010000008">
    <property type="protein sequence ID" value="KAK3365545.1"/>
    <property type="molecule type" value="Genomic_DNA"/>
</dbReference>
<evidence type="ECO:0000313" key="3">
    <source>
        <dbReference type="Proteomes" id="UP001287356"/>
    </source>
</evidence>
<dbReference type="Proteomes" id="UP001287356">
    <property type="component" value="Unassembled WGS sequence"/>
</dbReference>
<dbReference type="SUPFAM" id="SSF54593">
    <property type="entry name" value="Glyoxalase/Bleomycin resistance protein/Dihydroxybiphenyl dioxygenase"/>
    <property type="match status" value="1"/>
</dbReference>
<dbReference type="InterPro" id="IPR029068">
    <property type="entry name" value="Glyas_Bleomycin-R_OHBP_Dase"/>
</dbReference>
<organism evidence="2 3">
    <name type="scientific">Lasiosphaeria ovina</name>
    <dbReference type="NCBI Taxonomy" id="92902"/>
    <lineage>
        <taxon>Eukaryota</taxon>
        <taxon>Fungi</taxon>
        <taxon>Dikarya</taxon>
        <taxon>Ascomycota</taxon>
        <taxon>Pezizomycotina</taxon>
        <taxon>Sordariomycetes</taxon>
        <taxon>Sordariomycetidae</taxon>
        <taxon>Sordariales</taxon>
        <taxon>Lasiosphaeriaceae</taxon>
        <taxon>Lasiosphaeria</taxon>
    </lineage>
</organism>
<dbReference type="InterPro" id="IPR037523">
    <property type="entry name" value="VOC_core"/>
</dbReference>
<reference evidence="2" key="1">
    <citation type="journal article" date="2023" name="Mol. Phylogenet. Evol.">
        <title>Genome-scale phylogeny and comparative genomics of the fungal order Sordariales.</title>
        <authorList>
            <person name="Hensen N."/>
            <person name="Bonometti L."/>
            <person name="Westerberg I."/>
            <person name="Brannstrom I.O."/>
            <person name="Guillou S."/>
            <person name="Cros-Aarteil S."/>
            <person name="Calhoun S."/>
            <person name="Haridas S."/>
            <person name="Kuo A."/>
            <person name="Mondo S."/>
            <person name="Pangilinan J."/>
            <person name="Riley R."/>
            <person name="LaButti K."/>
            <person name="Andreopoulos B."/>
            <person name="Lipzen A."/>
            <person name="Chen C."/>
            <person name="Yan M."/>
            <person name="Daum C."/>
            <person name="Ng V."/>
            <person name="Clum A."/>
            <person name="Steindorff A."/>
            <person name="Ohm R.A."/>
            <person name="Martin F."/>
            <person name="Silar P."/>
            <person name="Natvig D.O."/>
            <person name="Lalanne C."/>
            <person name="Gautier V."/>
            <person name="Ament-Velasquez S.L."/>
            <person name="Kruys A."/>
            <person name="Hutchinson M.I."/>
            <person name="Powell A.J."/>
            <person name="Barry K."/>
            <person name="Miller A.N."/>
            <person name="Grigoriev I.V."/>
            <person name="Debuchy R."/>
            <person name="Gladieux P."/>
            <person name="Hiltunen Thoren M."/>
            <person name="Johannesson H."/>
        </authorList>
    </citation>
    <scope>NUCLEOTIDE SEQUENCE</scope>
    <source>
        <strain evidence="2">CBS 958.72</strain>
    </source>
</reference>
<keyword evidence="3" id="KW-1185">Reference proteome</keyword>
<evidence type="ECO:0000313" key="2">
    <source>
        <dbReference type="EMBL" id="KAK3365545.1"/>
    </source>
</evidence>
<comment type="caution">
    <text evidence="2">The sequence shown here is derived from an EMBL/GenBank/DDBJ whole genome shotgun (WGS) entry which is preliminary data.</text>
</comment>
<name>A0AAE0JX21_9PEZI</name>
<accession>A0AAE0JX21</accession>
<dbReference type="Gene3D" id="3.10.180.10">
    <property type="entry name" value="2,3-Dihydroxybiphenyl 1,2-Dioxygenase, domain 1"/>
    <property type="match status" value="1"/>
</dbReference>
<sequence length="171" mass="18715">MSLGHVSLPTGPSHFKEMRDFYAATLKSIGYKVYMEKEGNFCGLQGYMGGPDFWLHCGGEDFAAGTATGKRGAGLAHVAFTVGSRKQVDQWYQSALKAGGTPNGEPGERDYAKGYYAAYVLDPLGNNIEAVYFNPWWMSVLNGAPKVFNLFVGVLVGNVVFMYGRKSGWWS</sequence>
<evidence type="ECO:0000259" key="1">
    <source>
        <dbReference type="PROSITE" id="PS51819"/>
    </source>
</evidence>
<dbReference type="GO" id="GO:0051213">
    <property type="term" value="F:dioxygenase activity"/>
    <property type="evidence" value="ECO:0007669"/>
    <property type="project" value="UniProtKB-KW"/>
</dbReference>
<dbReference type="PROSITE" id="PS51819">
    <property type="entry name" value="VOC"/>
    <property type="match status" value="1"/>
</dbReference>
<dbReference type="CDD" id="cd07262">
    <property type="entry name" value="VOC_like"/>
    <property type="match status" value="1"/>
</dbReference>